<dbReference type="Gene3D" id="3.20.170.30">
    <property type="match status" value="1"/>
</dbReference>
<feature type="compositionally biased region" description="Basic and acidic residues" evidence="5">
    <location>
        <begin position="19"/>
        <end position="36"/>
    </location>
</feature>
<dbReference type="Proteomes" id="UP000186817">
    <property type="component" value="Unassembled WGS sequence"/>
</dbReference>
<dbReference type="SUPFAM" id="SSF56349">
    <property type="entry name" value="DNA breaking-rejoining enzymes"/>
    <property type="match status" value="1"/>
</dbReference>
<feature type="compositionally biased region" description="Acidic residues" evidence="5">
    <location>
        <begin position="1278"/>
        <end position="1297"/>
    </location>
</feature>
<dbReference type="OrthoDB" id="448024at2759"/>
<dbReference type="SUPFAM" id="SSF56399">
    <property type="entry name" value="ADP-ribosylation"/>
    <property type="match status" value="1"/>
</dbReference>
<feature type="compositionally biased region" description="Basic and acidic residues" evidence="5">
    <location>
        <begin position="1298"/>
        <end position="1311"/>
    </location>
</feature>
<keyword evidence="3" id="KW-0520">NAD</keyword>
<sequence>MDAALNQHNATRWPLESDEPQRLKECCPEGDRRTPDRVASPSPGPTRRSGTVGIRSKLSDAEVAAIRRNLSPDYAGYKDRMHRRGAAAEDDMPQSIRHLGRPTVEDVIQMEEAAAAGDQSAVPKIPPASAPTFCGYWFCRRLPEGYLGARIPWEAQKERRRVAGWCTHPCTAVGCQYVAACRMLTSAGVGRCLRPVIIDNGADHFDHQCAVCAGLKIFEDIAGLQANADKALLRRRYPRRRRDAQADMALVPVTTTGGSTFGDFLKVVADAGGTAHLATFARLGVTNSPDSPAVRDSFPVLLDHGVPETVLLAILAPVPPQPPVPTLSQMRSDVPECRSSTRASMAAALEAMDPSRRAETMAAIDSNLLAQSTRRSMESRVRMLNTLAEKGNFQLFPLDAQKLQLLAGALRIGGYRSAGLYLDAALWHHLRSPVSADLRRAARSKAALRGLPGSRLKQAFDFADLATLVEHDVVAGSLDMDTLPHAVDVVVVSTWFMLREIEIAGARVKDVEITTATVSLDIPLHKTAQGGQLELTRRSFRCVCSTARQPLCPRCAADRHMRRLARSEPGAYLFPGAGGQQRTKLETAGLFNMVLSAAGWQTIYTDSAGHKRFVFGGHAARVAGATFLALRGVPVAIIQLIGRWSSTAVERYTQQAPLAVAPGIPAQALAAGSTQAQAVLGPPPGQQDQTAVDFNGVEDADLGESAADGFQDLFAALGFLTKKSKAQPPADEHIVQGVTFHIDETGVTLSPTPRRVEKVLAQLRRALHDDSLTPDDASTKAIYARAADTAAWSNDALSPGLAAALKTLVNILPTTRPRFVPFDAAQMDMAVLYADAFFTDGERRHKAGHVPDGMNPSPHQRAANGWGYVLRIGDRVFYDHGVVPPWFVKLFAARRAYIYMLEVFAQIIAFAKMMPPTIVAFIDNTAGQAALTKGYGKDAAVNGMISAFWTLAARRGWFVEFERVPSKANVADAVSKPPAQRICAENDRPLRGADHFQLRAKEKEMVTRREKEKVVAVEAKAMEKGSRKIVKTIGPDTLRSIETTETAVTAMTAEIARNKMKDTDVAEMHTETGTSQKRKGGRPAGSLELTAGKTEKTIASENAVETATAAHGRIGVRGGPGRTTDPGSTKTGRIAQLIVKSPGHTKNQHDRFHKPGSRTKGLPAFGNWNLSFFAFLLAGEVIGPQETSKEATYGAAIEGWTSALHDEEEDDLIRELLDSVIQGLTVVMELFEETPSQLHDAVHWKINEPDFDRVMRHFYPREIPKGMEPKSAPTGDRSEEDASEWEEEEWEEDWESTDQEKGAEETDRVEAVNETPPPAPPARQALRFAPYHFEYPPRKLEYKYDTKVSKRLSVVLRHDKGEFNLHFFNNATAEAILNLPIMKQVGARQDTLISCVYYNSKQRFRLLWLHDPNRSGPVLVMGAVQGHSKAVDYDSVHERVDPGKVPDLIHGTHYDFYKKIFKEGLLPGSGNRDYRDQIRLIIGANTDLSSRLLPPKCDIILHIDPALATGCRFYKSANGYYLTGEPIGPQAISAVTIKETKELVLTATDGWSRKLVGQPSQDLEISRPHPRGRPKLLPPPPLNARRDLKEPYGVLPDVL</sequence>
<gene>
    <name evidence="6" type="ORF">AK812_SmicGene12516</name>
</gene>
<name>A0A1Q9EAH4_SYMMI</name>
<feature type="region of interest" description="Disordered" evidence="5">
    <location>
        <begin position="1065"/>
        <end position="1091"/>
    </location>
</feature>
<keyword evidence="7" id="KW-1185">Reference proteome</keyword>
<organism evidence="6 7">
    <name type="scientific">Symbiodinium microadriaticum</name>
    <name type="common">Dinoflagellate</name>
    <name type="synonym">Zooxanthella microadriatica</name>
    <dbReference type="NCBI Taxonomy" id="2951"/>
    <lineage>
        <taxon>Eukaryota</taxon>
        <taxon>Sar</taxon>
        <taxon>Alveolata</taxon>
        <taxon>Dinophyceae</taxon>
        <taxon>Suessiales</taxon>
        <taxon>Symbiodiniaceae</taxon>
        <taxon>Symbiodinium</taxon>
    </lineage>
</organism>
<evidence type="ECO:0000256" key="5">
    <source>
        <dbReference type="SAM" id="MobiDB-lite"/>
    </source>
</evidence>
<keyword evidence="2 6" id="KW-0808">Transferase</keyword>
<feature type="region of interest" description="Disordered" evidence="5">
    <location>
        <begin position="1"/>
        <end position="55"/>
    </location>
</feature>
<evidence type="ECO:0000256" key="3">
    <source>
        <dbReference type="ARBA" id="ARBA00023027"/>
    </source>
</evidence>
<dbReference type="Pfam" id="PF01885">
    <property type="entry name" value="PTS_2-RNA"/>
    <property type="match status" value="1"/>
</dbReference>
<dbReference type="Gene3D" id="1.10.443.10">
    <property type="entry name" value="Intergrase catalytic core"/>
    <property type="match status" value="1"/>
</dbReference>
<comment type="caution">
    <text evidence="6">The sequence shown here is derived from an EMBL/GenBank/DDBJ whole genome shotgun (WGS) entry which is preliminary data.</text>
</comment>
<accession>A0A1Q9EAH4</accession>
<dbReference type="EMBL" id="LSRX01000211">
    <property type="protein sequence ID" value="OLQ04426.1"/>
    <property type="molecule type" value="Genomic_DNA"/>
</dbReference>
<dbReference type="GO" id="GO:0015074">
    <property type="term" value="P:DNA integration"/>
    <property type="evidence" value="ECO:0007669"/>
    <property type="project" value="InterPro"/>
</dbReference>
<comment type="similarity">
    <text evidence="1">Belongs to the KptA/TPT1 family.</text>
</comment>
<evidence type="ECO:0000313" key="6">
    <source>
        <dbReference type="EMBL" id="OLQ04426.1"/>
    </source>
</evidence>
<evidence type="ECO:0000256" key="2">
    <source>
        <dbReference type="ARBA" id="ARBA00022679"/>
    </source>
</evidence>
<dbReference type="InterPro" id="IPR042081">
    <property type="entry name" value="RNA_2'-PTrans_C"/>
</dbReference>
<reference evidence="6 7" key="1">
    <citation type="submission" date="2016-02" db="EMBL/GenBank/DDBJ databases">
        <title>Genome analysis of coral dinoflagellate symbionts highlights evolutionary adaptations to a symbiotic lifestyle.</title>
        <authorList>
            <person name="Aranda M."/>
            <person name="Li Y."/>
            <person name="Liew Y.J."/>
            <person name="Baumgarten S."/>
            <person name="Simakov O."/>
            <person name="Wilson M."/>
            <person name="Piel J."/>
            <person name="Ashoor H."/>
            <person name="Bougouffa S."/>
            <person name="Bajic V.B."/>
            <person name="Ryu T."/>
            <person name="Ravasi T."/>
            <person name="Bayer T."/>
            <person name="Micklem G."/>
            <person name="Kim H."/>
            <person name="Bhak J."/>
            <person name="Lajeunesse T.C."/>
            <person name="Voolstra C.R."/>
        </authorList>
    </citation>
    <scope>NUCLEOTIDE SEQUENCE [LARGE SCALE GENOMIC DNA]</scope>
    <source>
        <strain evidence="6 7">CCMP2467</strain>
    </source>
</reference>
<dbReference type="InterPro" id="IPR013762">
    <property type="entry name" value="Integrase-like_cat_sf"/>
</dbReference>
<feature type="compositionally biased region" description="Polar residues" evidence="5">
    <location>
        <begin position="1"/>
        <end position="10"/>
    </location>
</feature>
<dbReference type="InterPro" id="IPR011010">
    <property type="entry name" value="DNA_brk_join_enz"/>
</dbReference>
<evidence type="ECO:0000313" key="7">
    <source>
        <dbReference type="Proteomes" id="UP000186817"/>
    </source>
</evidence>
<feature type="region of interest" description="Disordered" evidence="5">
    <location>
        <begin position="1262"/>
        <end position="1325"/>
    </location>
</feature>
<dbReference type="GO" id="GO:0000215">
    <property type="term" value="F:tRNA 2'-phosphotransferase activity"/>
    <property type="evidence" value="ECO:0007669"/>
    <property type="project" value="TreeGrafter"/>
</dbReference>
<dbReference type="GO" id="GO:0006310">
    <property type="term" value="P:DNA recombination"/>
    <property type="evidence" value="ECO:0007669"/>
    <property type="project" value="UniProtKB-KW"/>
</dbReference>
<evidence type="ECO:0000256" key="4">
    <source>
        <dbReference type="ARBA" id="ARBA00023172"/>
    </source>
</evidence>
<dbReference type="InterPro" id="IPR002745">
    <property type="entry name" value="Ptrans_KptA/Tpt1"/>
</dbReference>
<protein>
    <submittedName>
        <fullName evidence="6">Putative tRNA 2'-phosphotransferase</fullName>
    </submittedName>
</protein>
<proteinExistence type="inferred from homology"/>
<evidence type="ECO:0000256" key="1">
    <source>
        <dbReference type="ARBA" id="ARBA00009836"/>
    </source>
</evidence>
<dbReference type="GO" id="GO:0003677">
    <property type="term" value="F:DNA binding"/>
    <property type="evidence" value="ECO:0007669"/>
    <property type="project" value="InterPro"/>
</dbReference>
<dbReference type="GO" id="GO:0006388">
    <property type="term" value="P:tRNA splicing, via endonucleolytic cleavage and ligation"/>
    <property type="evidence" value="ECO:0007669"/>
    <property type="project" value="TreeGrafter"/>
</dbReference>
<dbReference type="PANTHER" id="PTHR12684">
    <property type="entry name" value="PUTATIVE PHOSPHOTRANSFERASE"/>
    <property type="match status" value="1"/>
</dbReference>
<keyword evidence="4" id="KW-0233">DNA recombination</keyword>
<dbReference type="PANTHER" id="PTHR12684:SF2">
    <property type="entry name" value="TRNA 2'-PHOSPHOTRANSFERASE 1"/>
    <property type="match status" value="1"/>
</dbReference>
<feature type="region of interest" description="Disordered" evidence="5">
    <location>
        <begin position="1557"/>
        <end position="1588"/>
    </location>
</feature>